<dbReference type="AlphaFoldDB" id="A0AAV4PG94"/>
<comment type="caution">
    <text evidence="1">The sequence shown here is derived from an EMBL/GenBank/DDBJ whole genome shotgun (WGS) entry which is preliminary data.</text>
</comment>
<protein>
    <submittedName>
        <fullName evidence="1">Uncharacterized protein</fullName>
    </submittedName>
</protein>
<reference evidence="1 2" key="1">
    <citation type="submission" date="2021-06" db="EMBL/GenBank/DDBJ databases">
        <title>Caerostris extrusa draft genome.</title>
        <authorList>
            <person name="Kono N."/>
            <person name="Arakawa K."/>
        </authorList>
    </citation>
    <scope>NUCLEOTIDE SEQUENCE [LARGE SCALE GENOMIC DNA]</scope>
</reference>
<keyword evidence="2" id="KW-1185">Reference proteome</keyword>
<organism evidence="1 2">
    <name type="scientific">Caerostris extrusa</name>
    <name type="common">Bark spider</name>
    <name type="synonym">Caerostris bankana</name>
    <dbReference type="NCBI Taxonomy" id="172846"/>
    <lineage>
        <taxon>Eukaryota</taxon>
        <taxon>Metazoa</taxon>
        <taxon>Ecdysozoa</taxon>
        <taxon>Arthropoda</taxon>
        <taxon>Chelicerata</taxon>
        <taxon>Arachnida</taxon>
        <taxon>Araneae</taxon>
        <taxon>Araneomorphae</taxon>
        <taxon>Entelegynae</taxon>
        <taxon>Araneoidea</taxon>
        <taxon>Araneidae</taxon>
        <taxon>Caerostris</taxon>
    </lineage>
</organism>
<name>A0AAV4PG94_CAEEX</name>
<dbReference type="EMBL" id="BPLR01004342">
    <property type="protein sequence ID" value="GIX94152.1"/>
    <property type="molecule type" value="Genomic_DNA"/>
</dbReference>
<evidence type="ECO:0000313" key="1">
    <source>
        <dbReference type="EMBL" id="GIX94152.1"/>
    </source>
</evidence>
<gene>
    <name evidence="1" type="ORF">CEXT_187151</name>
</gene>
<evidence type="ECO:0000313" key="2">
    <source>
        <dbReference type="Proteomes" id="UP001054945"/>
    </source>
</evidence>
<proteinExistence type="predicted"/>
<sequence>MWIWSFELALKTRFCSCYKPVLDGSSLSFNWDIINHFHQNERWISKEDSAGEKMSYLRTGFHCQCHVSEGFMVNVRKGRLQRIREDAISREQQTSRRAR</sequence>
<accession>A0AAV4PG94</accession>
<dbReference type="Proteomes" id="UP001054945">
    <property type="component" value="Unassembled WGS sequence"/>
</dbReference>